<comment type="subcellular location">
    <subcellularLocation>
        <location evidence="1">Membrane</location>
    </subcellularLocation>
</comment>
<organism evidence="3 4">
    <name type="scientific">Papaver atlanticum</name>
    <dbReference type="NCBI Taxonomy" id="357466"/>
    <lineage>
        <taxon>Eukaryota</taxon>
        <taxon>Viridiplantae</taxon>
        <taxon>Streptophyta</taxon>
        <taxon>Embryophyta</taxon>
        <taxon>Tracheophyta</taxon>
        <taxon>Spermatophyta</taxon>
        <taxon>Magnoliopsida</taxon>
        <taxon>Ranunculales</taxon>
        <taxon>Papaveraceae</taxon>
        <taxon>Papaveroideae</taxon>
        <taxon>Papaver</taxon>
    </lineage>
</organism>
<reference evidence="3" key="1">
    <citation type="submission" date="2022-04" db="EMBL/GenBank/DDBJ databases">
        <title>A functionally conserved STORR gene fusion in Papaver species that diverged 16.8 million years ago.</title>
        <authorList>
            <person name="Catania T."/>
        </authorList>
    </citation>
    <scope>NUCLEOTIDE SEQUENCE</scope>
    <source>
        <strain evidence="3">S-188037</strain>
    </source>
</reference>
<dbReference type="PANTHER" id="PTHR31415">
    <property type="entry name" value="OS05G0367900 PROTEIN"/>
    <property type="match status" value="1"/>
</dbReference>
<name>A0AAD4TID5_9MAGN</name>
<evidence type="ECO:0000256" key="1">
    <source>
        <dbReference type="ARBA" id="ARBA00004370"/>
    </source>
</evidence>
<dbReference type="InterPro" id="IPR044839">
    <property type="entry name" value="NDR1-like"/>
</dbReference>
<protein>
    <recommendedName>
        <fullName evidence="5">Late embryogenesis abundant protein LEA-2 subgroup domain-containing protein</fullName>
    </recommendedName>
</protein>
<dbReference type="GO" id="GO:0005886">
    <property type="term" value="C:plasma membrane"/>
    <property type="evidence" value="ECO:0007669"/>
    <property type="project" value="TreeGrafter"/>
</dbReference>
<evidence type="ECO:0000256" key="2">
    <source>
        <dbReference type="ARBA" id="ARBA00023136"/>
    </source>
</evidence>
<evidence type="ECO:0000313" key="4">
    <source>
        <dbReference type="Proteomes" id="UP001202328"/>
    </source>
</evidence>
<sequence>MKFHVIDASLTEFYLTNEDILHYNLAVNISVRNSNKITQILYDNIRSKPSCYGNDLGFVSLPSFRQGTKNTTLLYPVFQGQTAIKLQGSHLRDFNKDQRDGSYSIYVHIYFSLQLKHARLASGGRSIKTDIRVKCGLLRLNLLDSSSSSNKSSEIGNLFNTKKCKVYGTEQI</sequence>
<evidence type="ECO:0008006" key="5">
    <source>
        <dbReference type="Google" id="ProtNLM"/>
    </source>
</evidence>
<dbReference type="Proteomes" id="UP001202328">
    <property type="component" value="Unassembled WGS sequence"/>
</dbReference>
<keyword evidence="4" id="KW-1185">Reference proteome</keyword>
<dbReference type="GO" id="GO:0009506">
    <property type="term" value="C:plasmodesma"/>
    <property type="evidence" value="ECO:0007669"/>
    <property type="project" value="TreeGrafter"/>
</dbReference>
<dbReference type="PANTHER" id="PTHR31415:SF4">
    <property type="entry name" value="NDR1_HIN1-LIKE PROTEIN 3"/>
    <property type="match status" value="1"/>
</dbReference>
<gene>
    <name evidence="3" type="ORF">MKW98_028966</name>
</gene>
<dbReference type="EMBL" id="JAJJMB010000133">
    <property type="protein sequence ID" value="KAI3963026.1"/>
    <property type="molecule type" value="Genomic_DNA"/>
</dbReference>
<proteinExistence type="predicted"/>
<dbReference type="GO" id="GO:0098542">
    <property type="term" value="P:defense response to other organism"/>
    <property type="evidence" value="ECO:0007669"/>
    <property type="project" value="InterPro"/>
</dbReference>
<dbReference type="AlphaFoldDB" id="A0AAD4TID5"/>
<comment type="caution">
    <text evidence="3">The sequence shown here is derived from an EMBL/GenBank/DDBJ whole genome shotgun (WGS) entry which is preliminary data.</text>
</comment>
<evidence type="ECO:0000313" key="3">
    <source>
        <dbReference type="EMBL" id="KAI3963026.1"/>
    </source>
</evidence>
<keyword evidence="2" id="KW-0472">Membrane</keyword>
<accession>A0AAD4TID5</accession>